<dbReference type="EMBL" id="JBIAWJ010000001">
    <property type="protein sequence ID" value="MFF4520071.1"/>
    <property type="molecule type" value="Genomic_DNA"/>
</dbReference>
<protein>
    <recommendedName>
        <fullName evidence="4">Integral membrane protein</fullName>
    </recommendedName>
</protein>
<organism evidence="2 3">
    <name type="scientific">Streptomyces bluensis</name>
    <dbReference type="NCBI Taxonomy" id="33897"/>
    <lineage>
        <taxon>Bacteria</taxon>
        <taxon>Bacillati</taxon>
        <taxon>Actinomycetota</taxon>
        <taxon>Actinomycetes</taxon>
        <taxon>Kitasatosporales</taxon>
        <taxon>Streptomycetaceae</taxon>
        <taxon>Streptomyces</taxon>
    </lineage>
</organism>
<evidence type="ECO:0000313" key="2">
    <source>
        <dbReference type="EMBL" id="MFF4520071.1"/>
    </source>
</evidence>
<comment type="caution">
    <text evidence="2">The sequence shown here is derived from an EMBL/GenBank/DDBJ whole genome shotgun (WGS) entry which is preliminary data.</text>
</comment>
<keyword evidence="1" id="KW-0472">Membrane</keyword>
<evidence type="ECO:0000256" key="1">
    <source>
        <dbReference type="SAM" id="Phobius"/>
    </source>
</evidence>
<name>A0ABW6U9E9_9ACTN</name>
<evidence type="ECO:0000313" key="3">
    <source>
        <dbReference type="Proteomes" id="UP001602058"/>
    </source>
</evidence>
<accession>A0ABW6U9E9</accession>
<feature type="transmembrane region" description="Helical" evidence="1">
    <location>
        <begin position="206"/>
        <end position="224"/>
    </location>
</feature>
<evidence type="ECO:0008006" key="4">
    <source>
        <dbReference type="Google" id="ProtNLM"/>
    </source>
</evidence>
<feature type="transmembrane region" description="Helical" evidence="1">
    <location>
        <begin position="42"/>
        <end position="64"/>
    </location>
</feature>
<keyword evidence="1" id="KW-1133">Transmembrane helix</keyword>
<gene>
    <name evidence="2" type="ORF">ACFY1D_01135</name>
</gene>
<keyword evidence="1" id="KW-0812">Transmembrane</keyword>
<dbReference type="Proteomes" id="UP001602058">
    <property type="component" value="Unassembled WGS sequence"/>
</dbReference>
<sequence>MSALSPEAPQPQDPVAVGEQAVVGTHADAAVADMRAVARWTIMATAAVGGLLLGGFPLAAIGKIHGRGDVALAAGGLGLALVGVFWAIWWTGEVLTPRFTTLRSLDDPSLADLRAEIEVAPELFFGPFGTTVDELVRSCRLHATVAVNLTARLARERDEDRHAELNRALTAARVNLAHSTARRRALLELVHAWQVRGALRRARVQTMLGSLLVVVGAVLFLLATDGG</sequence>
<feature type="transmembrane region" description="Helical" evidence="1">
    <location>
        <begin position="70"/>
        <end position="89"/>
    </location>
</feature>
<keyword evidence="3" id="KW-1185">Reference proteome</keyword>
<proteinExistence type="predicted"/>
<reference evidence="2 3" key="1">
    <citation type="submission" date="2024-10" db="EMBL/GenBank/DDBJ databases">
        <title>The Natural Products Discovery Center: Release of the First 8490 Sequenced Strains for Exploring Actinobacteria Biosynthetic Diversity.</title>
        <authorList>
            <person name="Kalkreuter E."/>
            <person name="Kautsar S.A."/>
            <person name="Yang D."/>
            <person name="Bader C.D."/>
            <person name="Teijaro C.N."/>
            <person name="Fluegel L."/>
            <person name="Davis C.M."/>
            <person name="Simpson J.R."/>
            <person name="Lauterbach L."/>
            <person name="Steele A.D."/>
            <person name="Gui C."/>
            <person name="Meng S."/>
            <person name="Li G."/>
            <person name="Viehrig K."/>
            <person name="Ye F."/>
            <person name="Su P."/>
            <person name="Kiefer A.F."/>
            <person name="Nichols A."/>
            <person name="Cepeda A.J."/>
            <person name="Yan W."/>
            <person name="Fan B."/>
            <person name="Jiang Y."/>
            <person name="Adhikari A."/>
            <person name="Zheng C.-J."/>
            <person name="Schuster L."/>
            <person name="Cowan T.M."/>
            <person name="Smanski M.J."/>
            <person name="Chevrette M.G."/>
            <person name="De Carvalho L.P.S."/>
            <person name="Shen B."/>
        </authorList>
    </citation>
    <scope>NUCLEOTIDE SEQUENCE [LARGE SCALE GENOMIC DNA]</scope>
    <source>
        <strain evidence="2 3">NPDC001390</strain>
    </source>
</reference>
<dbReference type="RefSeq" id="WP_350952029.1">
    <property type="nucleotide sequence ID" value="NZ_JBEOYX010000003.1"/>
</dbReference>